<feature type="domain" description="G-patch" evidence="2">
    <location>
        <begin position="1"/>
        <end position="44"/>
    </location>
</feature>
<protein>
    <recommendedName>
        <fullName evidence="2">G-patch domain-containing protein</fullName>
    </recommendedName>
</protein>
<dbReference type="PROSITE" id="PS50174">
    <property type="entry name" value="G_PATCH"/>
    <property type="match status" value="1"/>
</dbReference>
<dbReference type="GO" id="GO:0003676">
    <property type="term" value="F:nucleic acid binding"/>
    <property type="evidence" value="ECO:0007669"/>
    <property type="project" value="InterPro"/>
</dbReference>
<gene>
    <name evidence="3" type="ORF">BJ085DRAFT_7877</name>
</gene>
<accession>A0A4P9ZS23</accession>
<dbReference type="PANTHER" id="PTHR23149:SF9">
    <property type="entry name" value="G PATCH DOMAIN-CONTAINING PROTEIN 4"/>
    <property type="match status" value="1"/>
</dbReference>
<dbReference type="EMBL" id="ML002861">
    <property type="protein sequence ID" value="RKP35472.1"/>
    <property type="molecule type" value="Genomic_DNA"/>
</dbReference>
<feature type="non-terminal residue" evidence="3">
    <location>
        <position position="1"/>
    </location>
</feature>
<dbReference type="PANTHER" id="PTHR23149">
    <property type="entry name" value="G PATCH DOMAIN CONTAINING PROTEIN"/>
    <property type="match status" value="1"/>
</dbReference>
<dbReference type="GO" id="GO:0005730">
    <property type="term" value="C:nucleolus"/>
    <property type="evidence" value="ECO:0007669"/>
    <property type="project" value="TreeGrafter"/>
</dbReference>
<proteinExistence type="predicted"/>
<evidence type="ECO:0000256" key="1">
    <source>
        <dbReference type="SAM" id="MobiDB-lite"/>
    </source>
</evidence>
<sequence length="192" mass="20265">FGAAQLAKFGWSKGEGLGKDKTGITKALVVSKKTDSKGVGANNGSYDFAWWDHIYNKSAVNIQVDTKCGSVQIQTGQKIDVATEKHGAAPIVSNKDNSDDGDAIGDSSSLETAAPGLGSMFVKSSNTVTATNLVHNSTSDGHGKRRRSETATNERRDYSVNLTDQELFLACGGSVAAKGARGRQTGKLRRVD</sequence>
<dbReference type="InterPro" id="IPR050656">
    <property type="entry name" value="PINX1"/>
</dbReference>
<dbReference type="SMART" id="SM00443">
    <property type="entry name" value="G_patch"/>
    <property type="match status" value="1"/>
</dbReference>
<dbReference type="InterPro" id="IPR000467">
    <property type="entry name" value="G_patch_dom"/>
</dbReference>
<dbReference type="AlphaFoldDB" id="A0A4P9ZS23"/>
<evidence type="ECO:0000259" key="2">
    <source>
        <dbReference type="PROSITE" id="PS50174"/>
    </source>
</evidence>
<organism evidence="3 4">
    <name type="scientific">Dimargaris cristalligena</name>
    <dbReference type="NCBI Taxonomy" id="215637"/>
    <lineage>
        <taxon>Eukaryota</taxon>
        <taxon>Fungi</taxon>
        <taxon>Fungi incertae sedis</taxon>
        <taxon>Zoopagomycota</taxon>
        <taxon>Kickxellomycotina</taxon>
        <taxon>Dimargaritomycetes</taxon>
        <taxon>Dimargaritales</taxon>
        <taxon>Dimargaritaceae</taxon>
        <taxon>Dimargaris</taxon>
    </lineage>
</organism>
<reference evidence="4" key="1">
    <citation type="journal article" date="2018" name="Nat. Microbiol.">
        <title>Leveraging single-cell genomics to expand the fungal tree of life.</title>
        <authorList>
            <person name="Ahrendt S.R."/>
            <person name="Quandt C.A."/>
            <person name="Ciobanu D."/>
            <person name="Clum A."/>
            <person name="Salamov A."/>
            <person name="Andreopoulos B."/>
            <person name="Cheng J.F."/>
            <person name="Woyke T."/>
            <person name="Pelin A."/>
            <person name="Henrissat B."/>
            <person name="Reynolds N.K."/>
            <person name="Benny G.L."/>
            <person name="Smith M.E."/>
            <person name="James T.Y."/>
            <person name="Grigoriev I.V."/>
        </authorList>
    </citation>
    <scope>NUCLEOTIDE SEQUENCE [LARGE SCALE GENOMIC DNA]</scope>
    <source>
        <strain evidence="4">RSA 468</strain>
    </source>
</reference>
<dbReference type="Proteomes" id="UP000268162">
    <property type="component" value="Unassembled WGS sequence"/>
</dbReference>
<name>A0A4P9ZS23_9FUNG</name>
<feature type="region of interest" description="Disordered" evidence="1">
    <location>
        <begin position="133"/>
        <end position="158"/>
    </location>
</feature>
<evidence type="ECO:0000313" key="3">
    <source>
        <dbReference type="EMBL" id="RKP35472.1"/>
    </source>
</evidence>
<evidence type="ECO:0000313" key="4">
    <source>
        <dbReference type="Proteomes" id="UP000268162"/>
    </source>
</evidence>
<feature type="non-terminal residue" evidence="3">
    <location>
        <position position="192"/>
    </location>
</feature>
<dbReference type="Pfam" id="PF01585">
    <property type="entry name" value="G-patch"/>
    <property type="match status" value="1"/>
</dbReference>
<keyword evidence="4" id="KW-1185">Reference proteome</keyword>
<dbReference type="STRING" id="215637.A0A4P9ZS23"/>
<feature type="compositionally biased region" description="Basic and acidic residues" evidence="1">
    <location>
        <begin position="148"/>
        <end position="158"/>
    </location>
</feature>